<dbReference type="Proteomes" id="UP001595817">
    <property type="component" value="Unassembled WGS sequence"/>
</dbReference>
<protein>
    <submittedName>
        <fullName evidence="2">Uncharacterized protein</fullName>
    </submittedName>
</protein>
<keyword evidence="1" id="KW-0812">Transmembrane</keyword>
<dbReference type="RefSeq" id="WP_378152229.1">
    <property type="nucleotide sequence ID" value="NZ_JBHSEC010000003.1"/>
</dbReference>
<reference evidence="3" key="1">
    <citation type="journal article" date="2019" name="Int. J. Syst. Evol. Microbiol.">
        <title>The Global Catalogue of Microorganisms (GCM) 10K type strain sequencing project: providing services to taxonomists for standard genome sequencing and annotation.</title>
        <authorList>
            <consortium name="The Broad Institute Genomics Platform"/>
            <consortium name="The Broad Institute Genome Sequencing Center for Infectious Disease"/>
            <person name="Wu L."/>
            <person name="Ma J."/>
        </authorList>
    </citation>
    <scope>NUCLEOTIDE SEQUENCE [LARGE SCALE GENOMIC DNA]</scope>
    <source>
        <strain evidence="3">CCUG 59778</strain>
    </source>
</reference>
<keyword evidence="1" id="KW-0472">Membrane</keyword>
<keyword evidence="1" id="KW-1133">Transmembrane helix</keyword>
<comment type="caution">
    <text evidence="2">The sequence shown here is derived from an EMBL/GenBank/DDBJ whole genome shotgun (WGS) entry which is preliminary data.</text>
</comment>
<keyword evidence="3" id="KW-1185">Reference proteome</keyword>
<evidence type="ECO:0000313" key="3">
    <source>
        <dbReference type="Proteomes" id="UP001595817"/>
    </source>
</evidence>
<sequence>MESMLLKEEQTIPPVRYDKAAKNLDSTKSAIPSSKVVQFINKEPSISVTGEKLPEIDDLIYHLRAATNLTNKITRTVKSTESVAYDISTMKLEGKIKEAETAMKKKYQTNLIYYKYYTAVWSFCALLLGVFVTAGISGSIGPFSSVTGAIFSIAGIISAFIDMKDRVDKYV</sequence>
<dbReference type="EMBL" id="JBHSEC010000003">
    <property type="protein sequence ID" value="MFC4409451.1"/>
    <property type="molecule type" value="Genomic_DNA"/>
</dbReference>
<evidence type="ECO:0000313" key="2">
    <source>
        <dbReference type="EMBL" id="MFC4409451.1"/>
    </source>
</evidence>
<gene>
    <name evidence="2" type="ORF">ACFOZY_03255</name>
</gene>
<organism evidence="2 3">
    <name type="scientific">Chungangia koreensis</name>
    <dbReference type="NCBI Taxonomy" id="752657"/>
    <lineage>
        <taxon>Bacteria</taxon>
        <taxon>Bacillati</taxon>
        <taxon>Bacillota</taxon>
        <taxon>Bacilli</taxon>
        <taxon>Lactobacillales</taxon>
        <taxon>Chungangia</taxon>
    </lineage>
</organism>
<feature type="transmembrane region" description="Helical" evidence="1">
    <location>
        <begin position="140"/>
        <end position="161"/>
    </location>
</feature>
<feature type="transmembrane region" description="Helical" evidence="1">
    <location>
        <begin position="113"/>
        <end position="134"/>
    </location>
</feature>
<proteinExistence type="predicted"/>
<evidence type="ECO:0000256" key="1">
    <source>
        <dbReference type="SAM" id="Phobius"/>
    </source>
</evidence>
<accession>A0ABV8X144</accession>
<name>A0ABV8X144_9LACT</name>